<feature type="chain" id="PRO_5017324374" evidence="1">
    <location>
        <begin position="28"/>
        <end position="150"/>
    </location>
</feature>
<reference evidence="2" key="2">
    <citation type="submission" date="2025-09" db="UniProtKB">
        <authorList>
            <consortium name="Ensembl"/>
        </authorList>
    </citation>
    <scope>IDENTIFICATION</scope>
</reference>
<evidence type="ECO:0000256" key="1">
    <source>
        <dbReference type="SAM" id="SignalP"/>
    </source>
</evidence>
<name>A0A3B3V9L6_9TELE</name>
<keyword evidence="1" id="KW-0732">Signal</keyword>
<dbReference type="GeneTree" id="ENSGT00940000177298"/>
<dbReference type="AlphaFoldDB" id="A0A3B3V9L6"/>
<dbReference type="Gene3D" id="1.20.1250.10">
    <property type="match status" value="1"/>
</dbReference>
<dbReference type="InterPro" id="IPR009079">
    <property type="entry name" value="4_helix_cytokine-like_core"/>
</dbReference>
<feature type="signal peptide" evidence="1">
    <location>
        <begin position="1"/>
        <end position="27"/>
    </location>
</feature>
<dbReference type="Proteomes" id="UP000261500">
    <property type="component" value="Unplaced"/>
</dbReference>
<sequence length="150" mass="17762">MFRVFCLFGWNMATILILCSALTSALCCDWLTHYNDLRNSTLVRVSQSESCSSHLSLCFQENFQLRFIRDSLVQIYNLYRRGNTSTAGWDAWKTTDFLESINRQFMELNECVSKKLKRYYRYLENNTLLHPVSTNTSPLKYKYFRDVQTC</sequence>
<proteinExistence type="predicted"/>
<dbReference type="Ensembl" id="ENSPLAT00000010649.1">
    <property type="protein sequence ID" value="ENSPLAP00000021574.1"/>
    <property type="gene ID" value="ENSPLAG00000005418.1"/>
</dbReference>
<dbReference type="STRING" id="48699.ENSPLAP00000021574"/>
<dbReference type="SUPFAM" id="SSF47266">
    <property type="entry name" value="4-helical cytokines"/>
    <property type="match status" value="1"/>
</dbReference>
<accession>A0A3B3V9L6</accession>
<keyword evidence="3" id="KW-1185">Reference proteome</keyword>
<evidence type="ECO:0000313" key="3">
    <source>
        <dbReference type="Proteomes" id="UP000261500"/>
    </source>
</evidence>
<protein>
    <submittedName>
        <fullName evidence="2">Uncharacterized protein</fullName>
    </submittedName>
</protein>
<reference evidence="2" key="1">
    <citation type="submission" date="2025-08" db="UniProtKB">
        <authorList>
            <consortium name="Ensembl"/>
        </authorList>
    </citation>
    <scope>IDENTIFICATION</scope>
</reference>
<organism evidence="2 3">
    <name type="scientific">Poecilia latipinna</name>
    <name type="common">sailfin molly</name>
    <dbReference type="NCBI Taxonomy" id="48699"/>
    <lineage>
        <taxon>Eukaryota</taxon>
        <taxon>Metazoa</taxon>
        <taxon>Chordata</taxon>
        <taxon>Craniata</taxon>
        <taxon>Vertebrata</taxon>
        <taxon>Euteleostomi</taxon>
        <taxon>Actinopterygii</taxon>
        <taxon>Neopterygii</taxon>
        <taxon>Teleostei</taxon>
        <taxon>Neoteleostei</taxon>
        <taxon>Acanthomorphata</taxon>
        <taxon>Ovalentaria</taxon>
        <taxon>Atherinomorphae</taxon>
        <taxon>Cyprinodontiformes</taxon>
        <taxon>Poeciliidae</taxon>
        <taxon>Poeciliinae</taxon>
        <taxon>Poecilia</taxon>
    </lineage>
</organism>
<evidence type="ECO:0000313" key="2">
    <source>
        <dbReference type="Ensembl" id="ENSPLAP00000021574.1"/>
    </source>
</evidence>